<dbReference type="Gene3D" id="3.90.230.10">
    <property type="entry name" value="Creatinase/methionine aminopeptidase superfamily"/>
    <property type="match status" value="1"/>
</dbReference>
<organism evidence="4">
    <name type="scientific">marine sediment metagenome</name>
    <dbReference type="NCBI Taxonomy" id="412755"/>
    <lineage>
        <taxon>unclassified sequences</taxon>
        <taxon>metagenomes</taxon>
        <taxon>ecological metagenomes</taxon>
    </lineage>
</organism>
<dbReference type="PANTHER" id="PTHR46112">
    <property type="entry name" value="AMINOPEPTIDASE"/>
    <property type="match status" value="1"/>
</dbReference>
<dbReference type="PROSITE" id="PS00491">
    <property type="entry name" value="PROLINE_PEPTIDASE"/>
    <property type="match status" value="1"/>
</dbReference>
<comment type="caution">
    <text evidence="4">The sequence shown here is derived from an EMBL/GenBank/DDBJ whole genome shotgun (WGS) entry which is preliminary data.</text>
</comment>
<sequence length="74" mass="8044">GYGEAFGHGLGHGVGLAIHERPRLGPNSKEQLVNDMVFTIEPGIYLTGWGGVRIEDTVVMESGKIRVISRARKI</sequence>
<dbReference type="AlphaFoldDB" id="X1LKC8"/>
<proteinExistence type="predicted"/>
<reference evidence="4" key="1">
    <citation type="journal article" date="2014" name="Front. Microbiol.">
        <title>High frequency of phylogenetically diverse reductive dehalogenase-homologous genes in deep subseafloor sedimentary metagenomes.</title>
        <authorList>
            <person name="Kawai M."/>
            <person name="Futagami T."/>
            <person name="Toyoda A."/>
            <person name="Takaki Y."/>
            <person name="Nishi S."/>
            <person name="Hori S."/>
            <person name="Arai W."/>
            <person name="Tsubouchi T."/>
            <person name="Morono Y."/>
            <person name="Uchiyama I."/>
            <person name="Ito T."/>
            <person name="Fujiyama A."/>
            <person name="Inagaki F."/>
            <person name="Takami H."/>
        </authorList>
    </citation>
    <scope>NUCLEOTIDE SEQUENCE</scope>
    <source>
        <strain evidence="4">Expedition CK06-06</strain>
    </source>
</reference>
<evidence type="ECO:0000256" key="2">
    <source>
        <dbReference type="ARBA" id="ARBA00022801"/>
    </source>
</evidence>
<evidence type="ECO:0000259" key="3">
    <source>
        <dbReference type="Pfam" id="PF00557"/>
    </source>
</evidence>
<accession>X1LKC8</accession>
<keyword evidence="1" id="KW-0479">Metal-binding</keyword>
<name>X1LKC8_9ZZZZ</name>
<dbReference type="PANTHER" id="PTHR46112:SF3">
    <property type="entry name" value="AMINOPEPTIDASE YPDF"/>
    <property type="match status" value="1"/>
</dbReference>
<dbReference type="GO" id="GO:0016787">
    <property type="term" value="F:hydrolase activity"/>
    <property type="evidence" value="ECO:0007669"/>
    <property type="project" value="UniProtKB-KW"/>
</dbReference>
<dbReference type="InterPro" id="IPR000994">
    <property type="entry name" value="Pept_M24"/>
</dbReference>
<keyword evidence="2" id="KW-0378">Hydrolase</keyword>
<feature type="non-terminal residue" evidence="4">
    <location>
        <position position="1"/>
    </location>
</feature>
<dbReference type="GO" id="GO:0046872">
    <property type="term" value="F:metal ion binding"/>
    <property type="evidence" value="ECO:0007669"/>
    <property type="project" value="UniProtKB-KW"/>
</dbReference>
<dbReference type="InterPro" id="IPR050659">
    <property type="entry name" value="Peptidase_M24B"/>
</dbReference>
<evidence type="ECO:0000313" key="4">
    <source>
        <dbReference type="EMBL" id="GAI19832.1"/>
    </source>
</evidence>
<feature type="domain" description="Peptidase M24" evidence="3">
    <location>
        <begin position="1"/>
        <end position="60"/>
    </location>
</feature>
<protein>
    <recommendedName>
        <fullName evidence="3">Peptidase M24 domain-containing protein</fullName>
    </recommendedName>
</protein>
<dbReference type="EMBL" id="BARV01019755">
    <property type="protein sequence ID" value="GAI19832.1"/>
    <property type="molecule type" value="Genomic_DNA"/>
</dbReference>
<dbReference type="SUPFAM" id="SSF55920">
    <property type="entry name" value="Creatinase/aminopeptidase"/>
    <property type="match status" value="1"/>
</dbReference>
<evidence type="ECO:0000256" key="1">
    <source>
        <dbReference type="ARBA" id="ARBA00022723"/>
    </source>
</evidence>
<dbReference type="InterPro" id="IPR001131">
    <property type="entry name" value="Peptidase_M24B_aminopep-P_CS"/>
</dbReference>
<dbReference type="Pfam" id="PF00557">
    <property type="entry name" value="Peptidase_M24"/>
    <property type="match status" value="1"/>
</dbReference>
<dbReference type="InterPro" id="IPR036005">
    <property type="entry name" value="Creatinase/aminopeptidase-like"/>
</dbReference>
<gene>
    <name evidence="4" type="ORF">S06H3_33131</name>
</gene>